<comment type="pathway">
    <text evidence="3">tRNA modification; 5-methoxycarbonylmethyl-2-thiouridine-tRNA biosynthesis.</text>
</comment>
<evidence type="ECO:0000256" key="4">
    <source>
        <dbReference type="ARBA" id="ARBA00007573"/>
    </source>
</evidence>
<feature type="compositionally biased region" description="Basic and acidic residues" evidence="9">
    <location>
        <begin position="690"/>
        <end position="701"/>
    </location>
</feature>
<evidence type="ECO:0000256" key="1">
    <source>
        <dbReference type="ARBA" id="ARBA00004123"/>
    </source>
</evidence>
<evidence type="ECO:0000313" key="10">
    <source>
        <dbReference type="EMBL" id="KAE8254240.1"/>
    </source>
</evidence>
<keyword evidence="8" id="KW-0539">Nucleus</keyword>
<dbReference type="AlphaFoldDB" id="A0A8X7N0L8"/>
<feature type="region of interest" description="Disordered" evidence="9">
    <location>
        <begin position="627"/>
        <end position="652"/>
    </location>
</feature>
<feature type="region of interest" description="Disordered" evidence="9">
    <location>
        <begin position="439"/>
        <end position="474"/>
    </location>
</feature>
<dbReference type="Pfam" id="PF05625">
    <property type="entry name" value="PAXNEB"/>
    <property type="match status" value="1"/>
</dbReference>
<accession>A0A8X7N0L8</accession>
<dbReference type="Gene3D" id="3.40.50.300">
    <property type="entry name" value="P-loop containing nucleotide triphosphate hydrolases"/>
    <property type="match status" value="1"/>
</dbReference>
<feature type="compositionally biased region" description="Gly residues" evidence="9">
    <location>
        <begin position="513"/>
        <end position="522"/>
    </location>
</feature>
<dbReference type="GO" id="GO:0033588">
    <property type="term" value="C:elongator holoenzyme complex"/>
    <property type="evidence" value="ECO:0007669"/>
    <property type="project" value="InterPro"/>
</dbReference>
<evidence type="ECO:0000256" key="7">
    <source>
        <dbReference type="ARBA" id="ARBA00022694"/>
    </source>
</evidence>
<dbReference type="GO" id="GO:0008023">
    <property type="term" value="C:transcription elongation factor complex"/>
    <property type="evidence" value="ECO:0007669"/>
    <property type="project" value="TreeGrafter"/>
</dbReference>
<evidence type="ECO:0000256" key="5">
    <source>
        <dbReference type="ARBA" id="ARBA00020265"/>
    </source>
</evidence>
<sequence>MSSFKRRTGASASASASAGAAVSASTPSSSSAAAILPVGVRRSATSSLPQALLTTGIPALDDLVAGRGIPSGTSLLLIPEDYTQPLTTARAAAAPLQPWALVPAEPYTDLVLAYGLAQGIAHQHTNLIIGEQPQHFTHSLMARIGDLPPPVSSPSPVNTQPNAKHDVDQLKIAFRYANMPILNSPHPDQDDSSSASLSSNSAVPAAKEFPSTFDLSRRISPHILEQAQRDGHLHCIDVSTLAPAESSGSMFDQVWDALQQIVGKLKLEAEETPDAPPPVLRIHIRALGSPAWHPSTSHSHPVDLARFLLRIKTLLRSLSVPPVPGMSQHPSSGRTIPAIATLTLSPHALTSSSLESESGTVDVAHRLSSIADTALALSSFDARPSLRHLLIPPTTSSSSSSARKSAHGYTGAIRVLRSAAGIGGAANEIVRASVLRGMSASSSAPSSSSSSSSSSSATGGASSEGGGGGGAGAGENDLAFRVGRKKLTLELLQVDDVGLARKEEQEQEQQDGGHAGGGGGAGDVLKMMDELRVKEEELRLRAVGGRTGPTSTSQQQQQTSPRQVPSSSPSPTARMSPSPTSPTSKAALGSGPHPTGGAMNKLGMGLGGGGLASLRAKGLAARAAATATASASVSSTGPTPGPSAKEAGARARAPVVVELEGAGVEEGGRAAAAGAGGAGTGIGSTARRKPVFEKRADQLEF</sequence>
<dbReference type="InterPro" id="IPR027417">
    <property type="entry name" value="P-loop_NTPase"/>
</dbReference>
<evidence type="ECO:0000256" key="8">
    <source>
        <dbReference type="ARBA" id="ARBA00023242"/>
    </source>
</evidence>
<organism evidence="10 11">
    <name type="scientific">Tilletia controversa</name>
    <name type="common">dwarf bunt fungus</name>
    <dbReference type="NCBI Taxonomy" id="13291"/>
    <lineage>
        <taxon>Eukaryota</taxon>
        <taxon>Fungi</taxon>
        <taxon>Dikarya</taxon>
        <taxon>Basidiomycota</taxon>
        <taxon>Ustilaginomycotina</taxon>
        <taxon>Exobasidiomycetes</taxon>
        <taxon>Tilletiales</taxon>
        <taxon>Tilletiaceae</taxon>
        <taxon>Tilletia</taxon>
    </lineage>
</organism>
<dbReference type="PANTHER" id="PTHR12896">
    <property type="entry name" value="PAX6 NEIGHBOR PROTEIN PAXNEB"/>
    <property type="match status" value="1"/>
</dbReference>
<protein>
    <recommendedName>
        <fullName evidence="5">Elongator complex protein 4</fullName>
    </recommendedName>
</protein>
<feature type="compositionally biased region" description="Low complexity" evidence="9">
    <location>
        <begin position="192"/>
        <end position="203"/>
    </location>
</feature>
<keyword evidence="7" id="KW-0819">tRNA processing</keyword>
<evidence type="ECO:0000256" key="3">
    <source>
        <dbReference type="ARBA" id="ARBA00005043"/>
    </source>
</evidence>
<comment type="similarity">
    <text evidence="4">Belongs to the ELP4 family.</text>
</comment>
<evidence type="ECO:0000313" key="11">
    <source>
        <dbReference type="Proteomes" id="UP000077684"/>
    </source>
</evidence>
<dbReference type="EMBL" id="LWDE02000059">
    <property type="protein sequence ID" value="KAE8254240.1"/>
    <property type="molecule type" value="Genomic_DNA"/>
</dbReference>
<feature type="region of interest" description="Disordered" evidence="9">
    <location>
        <begin position="670"/>
        <end position="701"/>
    </location>
</feature>
<dbReference type="GO" id="GO:0005737">
    <property type="term" value="C:cytoplasm"/>
    <property type="evidence" value="ECO:0007669"/>
    <property type="project" value="UniProtKB-SubCell"/>
</dbReference>
<feature type="region of interest" description="Disordered" evidence="9">
    <location>
        <begin position="542"/>
        <end position="601"/>
    </location>
</feature>
<gene>
    <name evidence="10" type="ORF">A4X06_0g990</name>
</gene>
<name>A0A8X7N0L8_9BASI</name>
<keyword evidence="11" id="KW-1185">Reference proteome</keyword>
<feature type="region of interest" description="Disordered" evidence="9">
    <location>
        <begin position="181"/>
        <end position="203"/>
    </location>
</feature>
<feature type="compositionally biased region" description="Gly residues" evidence="9">
    <location>
        <begin position="462"/>
        <end position="473"/>
    </location>
</feature>
<keyword evidence="6" id="KW-0963">Cytoplasm</keyword>
<dbReference type="InterPro" id="IPR008728">
    <property type="entry name" value="Elongator_complex_protein_4"/>
</dbReference>
<evidence type="ECO:0000256" key="2">
    <source>
        <dbReference type="ARBA" id="ARBA00004496"/>
    </source>
</evidence>
<dbReference type="Proteomes" id="UP000077684">
    <property type="component" value="Unassembled WGS sequence"/>
</dbReference>
<dbReference type="PANTHER" id="PTHR12896:SF1">
    <property type="entry name" value="ELONGATOR COMPLEX PROTEIN 4"/>
    <property type="match status" value="1"/>
</dbReference>
<reference evidence="10" key="1">
    <citation type="submission" date="2016-04" db="EMBL/GenBank/DDBJ databases">
        <authorList>
            <person name="Nguyen H.D."/>
            <person name="Samba Siva P."/>
            <person name="Cullis J."/>
            <person name="Levesque C.A."/>
            <person name="Hambleton S."/>
        </authorList>
    </citation>
    <scope>NUCLEOTIDE SEQUENCE</scope>
    <source>
        <strain evidence="10">DAOMC 236426</strain>
    </source>
</reference>
<evidence type="ECO:0000256" key="9">
    <source>
        <dbReference type="SAM" id="MobiDB-lite"/>
    </source>
</evidence>
<feature type="compositionally biased region" description="Low complexity" evidence="9">
    <location>
        <begin position="439"/>
        <end position="461"/>
    </location>
</feature>
<dbReference type="GO" id="GO:0002098">
    <property type="term" value="P:tRNA wobble uridine modification"/>
    <property type="evidence" value="ECO:0007669"/>
    <property type="project" value="InterPro"/>
</dbReference>
<feature type="compositionally biased region" description="Low complexity" evidence="9">
    <location>
        <begin position="627"/>
        <end position="638"/>
    </location>
</feature>
<proteinExistence type="inferred from homology"/>
<feature type="region of interest" description="Disordered" evidence="9">
    <location>
        <begin position="502"/>
        <end position="524"/>
    </location>
</feature>
<feature type="compositionally biased region" description="Low complexity" evidence="9">
    <location>
        <begin position="548"/>
        <end position="584"/>
    </location>
</feature>
<comment type="caution">
    <text evidence="10">The sequence shown here is derived from an EMBL/GenBank/DDBJ whole genome shotgun (WGS) entry which is preliminary data.</text>
</comment>
<reference evidence="10" key="2">
    <citation type="journal article" date="2019" name="IMA Fungus">
        <title>Genome sequencing and comparison of five Tilletia species to identify candidate genes for the detection of regulated species infecting wheat.</title>
        <authorList>
            <person name="Nguyen H.D.T."/>
            <person name="Sultana T."/>
            <person name="Kesanakurti P."/>
            <person name="Hambleton S."/>
        </authorList>
    </citation>
    <scope>NUCLEOTIDE SEQUENCE</scope>
    <source>
        <strain evidence="10">DAOMC 236426</strain>
    </source>
</reference>
<comment type="subcellular location">
    <subcellularLocation>
        <location evidence="2">Cytoplasm</location>
    </subcellularLocation>
    <subcellularLocation>
        <location evidence="1">Nucleus</location>
    </subcellularLocation>
</comment>
<evidence type="ECO:0000256" key="6">
    <source>
        <dbReference type="ARBA" id="ARBA00022490"/>
    </source>
</evidence>